<dbReference type="Proteomes" id="UP000836387">
    <property type="component" value="Unassembled WGS sequence"/>
</dbReference>
<gene>
    <name evidence="1" type="ORF">CRV2_00008603</name>
</gene>
<dbReference type="EMBL" id="CADEHS020000645">
    <property type="protein sequence ID" value="CAG9956691.1"/>
    <property type="molecule type" value="Genomic_DNA"/>
</dbReference>
<name>A0ACA9UTW0_BIOOC</name>
<reference evidence="1" key="1">
    <citation type="submission" date="2020-04" db="EMBL/GenBank/DDBJ databases">
        <authorList>
            <person name="Broberg M."/>
        </authorList>
    </citation>
    <scope>NUCLEOTIDE SEQUENCE</scope>
</reference>
<sequence length="354" mass="40024">MWRLLEVLLSNPAGSLKFLYSFSTQSVLICLKFCFLPYLPHYQSFRQQLQRAYMSSASLHHFPIIHRLPVIRCPEERARPIGTDWKAYVIPGTKTFKSVAESPRTCVAIYAHGGGYARGEARMYLNYMERWQNKFLQQGLELVFVSVEYHVASHPAQLHAFLDTYKHVLGQGVPPSQIIFMGDSAGGLCSDNQWVVAGCCVLASLKLEILDLPQPAAGILMSPWFDMASNSFQGGNALVETDYVTTANTGVPLFAKWWLGDHDPRSPDVNPLYCSVEQFKKLPPQLILVGGGDFVLPECRDLSRMFAKAGLRHEMVVERGEFHLYALGSNWTKRETRDRTDKYILGWMKNALQV</sequence>
<evidence type="ECO:0000313" key="1">
    <source>
        <dbReference type="EMBL" id="CAG9956691.1"/>
    </source>
</evidence>
<proteinExistence type="predicted"/>
<keyword evidence="2" id="KW-1185">Reference proteome</keyword>
<comment type="caution">
    <text evidence="1">The sequence shown here is derived from an EMBL/GenBank/DDBJ whole genome shotgun (WGS) entry which is preliminary data.</text>
</comment>
<reference evidence="1" key="2">
    <citation type="submission" date="2021-10" db="EMBL/GenBank/DDBJ databases">
        <authorList>
            <person name="Piombo E."/>
        </authorList>
    </citation>
    <scope>NUCLEOTIDE SEQUENCE</scope>
</reference>
<accession>A0ACA9UTW0</accession>
<organism evidence="1 2">
    <name type="scientific">Clonostachys rosea f. rosea IK726</name>
    <dbReference type="NCBI Taxonomy" id="1349383"/>
    <lineage>
        <taxon>Eukaryota</taxon>
        <taxon>Fungi</taxon>
        <taxon>Dikarya</taxon>
        <taxon>Ascomycota</taxon>
        <taxon>Pezizomycotina</taxon>
        <taxon>Sordariomycetes</taxon>
        <taxon>Hypocreomycetidae</taxon>
        <taxon>Hypocreales</taxon>
        <taxon>Bionectriaceae</taxon>
        <taxon>Clonostachys</taxon>
    </lineage>
</organism>
<protein>
    <submittedName>
        <fullName evidence="1">Uncharacterized protein</fullName>
    </submittedName>
</protein>
<evidence type="ECO:0000313" key="2">
    <source>
        <dbReference type="Proteomes" id="UP000836387"/>
    </source>
</evidence>